<feature type="region of interest" description="Disordered" evidence="12">
    <location>
        <begin position="885"/>
        <end position="955"/>
    </location>
</feature>
<dbReference type="PANTHER" id="PTHR11669">
    <property type="entry name" value="REPLICATION FACTOR C / DNA POLYMERASE III GAMMA-TAU SUBUNIT"/>
    <property type="match status" value="1"/>
</dbReference>
<dbReference type="NCBIfam" id="NF005846">
    <property type="entry name" value="PRK07764.1-6"/>
    <property type="match status" value="1"/>
</dbReference>
<accession>A0ABR9DPR4</accession>
<feature type="compositionally biased region" description="Low complexity" evidence="12">
    <location>
        <begin position="856"/>
        <end position="869"/>
    </location>
</feature>
<dbReference type="InterPro" id="IPR045085">
    <property type="entry name" value="HLD_clamp_pol_III_gamma_tau"/>
</dbReference>
<reference evidence="14 15" key="1">
    <citation type="submission" date="2020-09" db="EMBL/GenBank/DDBJ databases">
        <title>Flavimobilis rhizosphaerae sp. nov., isolated from rhizosphere soil of Spartina alterniflora.</title>
        <authorList>
            <person name="Hanqin C."/>
        </authorList>
    </citation>
    <scope>NUCLEOTIDE SEQUENCE [LARGE SCALE GENOMIC DNA]</scope>
    <source>
        <strain evidence="14 15">GY 10621</strain>
    </source>
</reference>
<evidence type="ECO:0000256" key="10">
    <source>
        <dbReference type="ARBA" id="ARBA00022932"/>
    </source>
</evidence>
<dbReference type="EMBL" id="JACZDF010000003">
    <property type="protein sequence ID" value="MBD9699106.1"/>
    <property type="molecule type" value="Genomic_DNA"/>
</dbReference>
<keyword evidence="7" id="KW-0547">Nucleotide-binding</keyword>
<feature type="region of interest" description="Disordered" evidence="12">
    <location>
        <begin position="558"/>
        <end position="603"/>
    </location>
</feature>
<keyword evidence="10" id="KW-0239">DNA-directed DNA polymerase</keyword>
<comment type="catalytic activity">
    <reaction evidence="11">
        <text>DNA(n) + a 2'-deoxyribonucleoside 5'-triphosphate = DNA(n+1) + diphosphate</text>
        <dbReference type="Rhea" id="RHEA:22508"/>
        <dbReference type="Rhea" id="RHEA-COMP:17339"/>
        <dbReference type="Rhea" id="RHEA-COMP:17340"/>
        <dbReference type="ChEBI" id="CHEBI:33019"/>
        <dbReference type="ChEBI" id="CHEBI:61560"/>
        <dbReference type="ChEBI" id="CHEBI:173112"/>
        <dbReference type="EC" id="2.7.7.7"/>
    </reaction>
</comment>
<dbReference type="Gene3D" id="1.20.272.10">
    <property type="match status" value="1"/>
</dbReference>
<sequence>MSTALYRRYRPDSFADVVGQDHVTAPLRQALRSNRVNHAYLFSGPRGCGKTTSARILARILNCHANTDATPTDTPCGTCPSCVDLATGGAGSLDVVEIDAASHGGVDDARELRERATFSPTRDRFKIFILDEAHMVTPQGFNALLKIVEEPPAYLKFIFATTEPDKVIGTIRSRTHHYPFRLVPPDVMVPLLEKLCAAEGVPVGSGVLPLVVRAGGGSVRDTLSVMDQLIAGSGPDGVDYELAVALLGYTHATLLDDAVESVASRDGAALFRVVDRVVGSGHEPRRFVEDVLERLRDLVVIAVSGDDAEAVLRDVPADQLDRMRSQAAAMGVAELSRAADLTNDALTSMSGATSPRMHLELLCARLLLPAAAGGEQSLASRLDRLERGLGPVVGSGGATPDASPAAGAPAAPREEYSAPAPRGDAGRGASAARAALAAATGKAPVTAPTPAAAPASAPAPAAAPAAAAAASAAATPAADVASPAQTQPVHEDDAPPPWDVPSTVDEPGPATVPGAAPVSAPGAEAAPDPVTVSEPVVVPESVVEAASIVEPAPVSVPEPAVAPEVSTPAEPSAAEPASPEPQDAAADDDATRAPATAAGEDSETLRRRWDEVLATLSDLKKATWVLVKDNSRVAELTPTTLRLAFTAPGLVSAFRHGPHSALVQQAVKETLGYDVRVEGEVQGDGPAPGTPTEPSTHGSPGAPAVRPPSAAVAAPATRVHATVADAPAHPDAPSHHAAPAHLDAPAGHDVPAQRDVPARHDGAARPDDHARHDGTARPDESRPAPSQVPQSQPAPDGTAVSSGTVDSWDVVPVGTWASDERAAAPAESIPAVSEVTWDVVPVGSSSATAAPERSEAAPVASAADASAPATDPWTNVVERIVAEPQQRHEPAPAARPAPSPTPAAPAGGRLTGAAAARAAALAARTHAAHPRTASADEPPHDDVPPPDEPSYEEYEDSVPFTETTLMGVPLVVQILGATVLEEIDETSV</sequence>
<dbReference type="Pfam" id="PF22608">
    <property type="entry name" value="DNAX_ATPase_lid"/>
    <property type="match status" value="1"/>
</dbReference>
<dbReference type="InterPro" id="IPR022754">
    <property type="entry name" value="DNA_pol_III_gamma-3"/>
</dbReference>
<gene>
    <name evidence="14" type="ORF">IGS67_06295</name>
</gene>
<feature type="region of interest" description="Disordered" evidence="12">
    <location>
        <begin position="477"/>
        <end position="531"/>
    </location>
</feature>
<feature type="region of interest" description="Disordered" evidence="12">
    <location>
        <begin position="679"/>
        <end position="806"/>
    </location>
</feature>
<evidence type="ECO:0000256" key="1">
    <source>
        <dbReference type="ARBA" id="ARBA00006360"/>
    </source>
</evidence>
<feature type="compositionally biased region" description="Low complexity" evidence="12">
    <location>
        <begin position="506"/>
        <end position="531"/>
    </location>
</feature>
<dbReference type="InterPro" id="IPR012763">
    <property type="entry name" value="DNA_pol_III_sug/sutau_N"/>
</dbReference>
<comment type="caution">
    <text evidence="14">The sequence shown here is derived from an EMBL/GenBank/DDBJ whole genome shotgun (WGS) entry which is preliminary data.</text>
</comment>
<evidence type="ECO:0000259" key="13">
    <source>
        <dbReference type="SMART" id="SM00382"/>
    </source>
</evidence>
<dbReference type="Gene3D" id="1.10.8.60">
    <property type="match status" value="1"/>
</dbReference>
<feature type="compositionally biased region" description="Low complexity" evidence="12">
    <location>
        <begin position="698"/>
        <end position="749"/>
    </location>
</feature>
<dbReference type="NCBIfam" id="TIGR02397">
    <property type="entry name" value="dnaX_nterm"/>
    <property type="match status" value="1"/>
</dbReference>
<evidence type="ECO:0000256" key="9">
    <source>
        <dbReference type="ARBA" id="ARBA00022840"/>
    </source>
</evidence>
<keyword evidence="5" id="KW-0235">DNA replication</keyword>
<feature type="compositionally biased region" description="Low complexity" evidence="12">
    <location>
        <begin position="398"/>
        <end position="411"/>
    </location>
</feature>
<dbReference type="Pfam" id="PF12169">
    <property type="entry name" value="DNA_pol3_gamma3"/>
    <property type="match status" value="1"/>
</dbReference>
<evidence type="ECO:0000313" key="14">
    <source>
        <dbReference type="EMBL" id="MBD9699106.1"/>
    </source>
</evidence>
<dbReference type="Pfam" id="PF13177">
    <property type="entry name" value="DNA_pol3_delta2"/>
    <property type="match status" value="1"/>
</dbReference>
<dbReference type="EC" id="2.7.7.7" evidence="2"/>
<dbReference type="InterPro" id="IPR008921">
    <property type="entry name" value="DNA_pol3_clamp-load_cplx_C"/>
</dbReference>
<feature type="compositionally biased region" description="Low complexity" evidence="12">
    <location>
        <begin position="418"/>
        <end position="432"/>
    </location>
</feature>
<feature type="region of interest" description="Disordered" evidence="12">
    <location>
        <begin position="391"/>
        <end position="432"/>
    </location>
</feature>
<feature type="compositionally biased region" description="Pro residues" evidence="12">
    <location>
        <begin position="893"/>
        <end position="903"/>
    </location>
</feature>
<dbReference type="CDD" id="cd00009">
    <property type="entry name" value="AAA"/>
    <property type="match status" value="1"/>
</dbReference>
<dbReference type="SUPFAM" id="SSF52540">
    <property type="entry name" value="P-loop containing nucleoside triphosphate hydrolases"/>
    <property type="match status" value="1"/>
</dbReference>
<dbReference type="PANTHER" id="PTHR11669:SF0">
    <property type="entry name" value="PROTEIN STICHEL-LIKE 2"/>
    <property type="match status" value="1"/>
</dbReference>
<evidence type="ECO:0000256" key="5">
    <source>
        <dbReference type="ARBA" id="ARBA00022705"/>
    </source>
</evidence>
<evidence type="ECO:0000256" key="12">
    <source>
        <dbReference type="SAM" id="MobiDB-lite"/>
    </source>
</evidence>
<dbReference type="Gene3D" id="3.40.50.300">
    <property type="entry name" value="P-loop containing nucleotide triphosphate hydrolases"/>
    <property type="match status" value="1"/>
</dbReference>
<feature type="compositionally biased region" description="Basic and acidic residues" evidence="12">
    <location>
        <begin position="756"/>
        <end position="782"/>
    </location>
</feature>
<keyword evidence="8" id="KW-0862">Zinc</keyword>
<organism evidence="14 15">
    <name type="scientific">Flavimobilis rhizosphaerae</name>
    <dbReference type="NCBI Taxonomy" id="2775421"/>
    <lineage>
        <taxon>Bacteria</taxon>
        <taxon>Bacillati</taxon>
        <taxon>Actinomycetota</taxon>
        <taxon>Actinomycetes</taxon>
        <taxon>Micrococcales</taxon>
        <taxon>Jonesiaceae</taxon>
        <taxon>Flavimobilis</taxon>
    </lineage>
</organism>
<feature type="compositionally biased region" description="Low complexity" evidence="12">
    <location>
        <begin position="904"/>
        <end position="933"/>
    </location>
</feature>
<feature type="compositionally biased region" description="Low complexity" evidence="12">
    <location>
        <begin position="783"/>
        <end position="795"/>
    </location>
</feature>
<evidence type="ECO:0000256" key="11">
    <source>
        <dbReference type="ARBA" id="ARBA00049244"/>
    </source>
</evidence>
<name>A0ABR9DPR4_9MICO</name>
<evidence type="ECO:0000256" key="6">
    <source>
        <dbReference type="ARBA" id="ARBA00022723"/>
    </source>
</evidence>
<protein>
    <recommendedName>
        <fullName evidence="2">DNA-directed DNA polymerase</fullName>
        <ecNumber evidence="2">2.7.7.7</ecNumber>
    </recommendedName>
</protein>
<evidence type="ECO:0000313" key="15">
    <source>
        <dbReference type="Proteomes" id="UP000642107"/>
    </source>
</evidence>
<keyword evidence="9" id="KW-0067">ATP-binding</keyword>
<dbReference type="SMART" id="SM00382">
    <property type="entry name" value="AAA"/>
    <property type="match status" value="1"/>
</dbReference>
<keyword evidence="3" id="KW-0808">Transferase</keyword>
<feature type="domain" description="AAA+ ATPase" evidence="13">
    <location>
        <begin position="36"/>
        <end position="181"/>
    </location>
</feature>
<keyword evidence="15" id="KW-1185">Reference proteome</keyword>
<keyword evidence="6" id="KW-0479">Metal-binding</keyword>
<dbReference type="CDD" id="cd18137">
    <property type="entry name" value="HLD_clamp_pol_III_gamma_tau"/>
    <property type="match status" value="1"/>
</dbReference>
<dbReference type="RefSeq" id="WP_192278950.1">
    <property type="nucleotide sequence ID" value="NZ_JACZDF010000003.1"/>
</dbReference>
<comment type="similarity">
    <text evidence="1">Belongs to the DnaX/STICHEL family.</text>
</comment>
<dbReference type="Proteomes" id="UP000642107">
    <property type="component" value="Unassembled WGS sequence"/>
</dbReference>
<dbReference type="InterPro" id="IPR003593">
    <property type="entry name" value="AAA+_ATPase"/>
</dbReference>
<dbReference type="SUPFAM" id="SSF48019">
    <property type="entry name" value="post-AAA+ oligomerization domain-like"/>
    <property type="match status" value="1"/>
</dbReference>
<evidence type="ECO:0000256" key="4">
    <source>
        <dbReference type="ARBA" id="ARBA00022695"/>
    </source>
</evidence>
<evidence type="ECO:0000256" key="7">
    <source>
        <dbReference type="ARBA" id="ARBA00022741"/>
    </source>
</evidence>
<proteinExistence type="inferred from homology"/>
<evidence type="ECO:0000256" key="3">
    <source>
        <dbReference type="ARBA" id="ARBA00022679"/>
    </source>
</evidence>
<dbReference type="InterPro" id="IPR027417">
    <property type="entry name" value="P-loop_NTPase"/>
</dbReference>
<dbReference type="InterPro" id="IPR050238">
    <property type="entry name" value="DNA_Rep/Repair_Clamp_Loader"/>
</dbReference>
<evidence type="ECO:0000256" key="8">
    <source>
        <dbReference type="ARBA" id="ARBA00022833"/>
    </source>
</evidence>
<keyword evidence="4" id="KW-0548">Nucleotidyltransferase</keyword>
<feature type="compositionally biased region" description="Low complexity" evidence="12">
    <location>
        <begin position="558"/>
        <end position="584"/>
    </location>
</feature>
<feature type="region of interest" description="Disordered" evidence="12">
    <location>
        <begin position="846"/>
        <end position="873"/>
    </location>
</feature>
<evidence type="ECO:0000256" key="2">
    <source>
        <dbReference type="ARBA" id="ARBA00012417"/>
    </source>
</evidence>